<comment type="caution">
    <text evidence="3">The sequence shown here is derived from an EMBL/GenBank/DDBJ whole genome shotgun (WGS) entry which is preliminary data.</text>
</comment>
<accession>A0A8X6I895</accession>
<dbReference type="SUPFAM" id="SSF57667">
    <property type="entry name" value="beta-beta-alpha zinc fingers"/>
    <property type="match status" value="1"/>
</dbReference>
<dbReference type="PROSITE" id="PS00028">
    <property type="entry name" value="ZINC_FINGER_C2H2_1"/>
    <property type="match status" value="1"/>
</dbReference>
<proteinExistence type="predicted"/>
<keyword evidence="4" id="KW-1185">Reference proteome</keyword>
<protein>
    <recommendedName>
        <fullName evidence="2">C2H2-type domain-containing protein</fullName>
    </recommendedName>
</protein>
<dbReference type="InterPro" id="IPR036236">
    <property type="entry name" value="Znf_C2H2_sf"/>
</dbReference>
<feature type="region of interest" description="Disordered" evidence="1">
    <location>
        <begin position="93"/>
        <end position="116"/>
    </location>
</feature>
<dbReference type="EMBL" id="BMAW01088526">
    <property type="protein sequence ID" value="GFS35101.1"/>
    <property type="molecule type" value="Genomic_DNA"/>
</dbReference>
<evidence type="ECO:0000259" key="2">
    <source>
        <dbReference type="PROSITE" id="PS00028"/>
    </source>
</evidence>
<dbReference type="InterPro" id="IPR013087">
    <property type="entry name" value="Znf_C2H2_type"/>
</dbReference>
<sequence>MTRKLCKCCGKTFRDYRKYYAHVFIFHNENADYERKNASNRNDRTTLDESQDGCSKQIRVTKNTTGMNEYKKDISIVDSISITNDSDRIIETPTKNESKKNIALAGPSSSSTDSNKLVEEPTNIFVRREQDDNILQKSVKRSIESYVKRNASEIKVVDDLELNKTTPSTNRQSTERECDKPYKCKTCGKSYSNYGSFVNIACDL</sequence>
<evidence type="ECO:0000313" key="4">
    <source>
        <dbReference type="Proteomes" id="UP000887013"/>
    </source>
</evidence>
<name>A0A8X6I895_NEPPI</name>
<organism evidence="3 4">
    <name type="scientific">Nephila pilipes</name>
    <name type="common">Giant wood spider</name>
    <name type="synonym">Nephila maculata</name>
    <dbReference type="NCBI Taxonomy" id="299642"/>
    <lineage>
        <taxon>Eukaryota</taxon>
        <taxon>Metazoa</taxon>
        <taxon>Ecdysozoa</taxon>
        <taxon>Arthropoda</taxon>
        <taxon>Chelicerata</taxon>
        <taxon>Arachnida</taxon>
        <taxon>Araneae</taxon>
        <taxon>Araneomorphae</taxon>
        <taxon>Entelegynae</taxon>
        <taxon>Araneoidea</taxon>
        <taxon>Nephilidae</taxon>
        <taxon>Nephila</taxon>
    </lineage>
</organism>
<evidence type="ECO:0000313" key="3">
    <source>
        <dbReference type="EMBL" id="GFS35101.1"/>
    </source>
</evidence>
<evidence type="ECO:0000256" key="1">
    <source>
        <dbReference type="SAM" id="MobiDB-lite"/>
    </source>
</evidence>
<feature type="domain" description="C2H2-type" evidence="2">
    <location>
        <begin position="6"/>
        <end position="27"/>
    </location>
</feature>
<reference evidence="3" key="1">
    <citation type="submission" date="2020-08" db="EMBL/GenBank/DDBJ databases">
        <title>Multicomponent nature underlies the extraordinary mechanical properties of spider dragline silk.</title>
        <authorList>
            <person name="Kono N."/>
            <person name="Nakamura H."/>
            <person name="Mori M."/>
            <person name="Yoshida Y."/>
            <person name="Ohtoshi R."/>
            <person name="Malay A.D."/>
            <person name="Moran D.A.P."/>
            <person name="Tomita M."/>
            <person name="Numata K."/>
            <person name="Arakawa K."/>
        </authorList>
    </citation>
    <scope>NUCLEOTIDE SEQUENCE</scope>
</reference>
<feature type="non-terminal residue" evidence="3">
    <location>
        <position position="204"/>
    </location>
</feature>
<gene>
    <name evidence="3" type="ORF">NPIL_321751</name>
</gene>
<dbReference type="Proteomes" id="UP000887013">
    <property type="component" value="Unassembled WGS sequence"/>
</dbReference>
<dbReference type="AlphaFoldDB" id="A0A8X6I895"/>